<proteinExistence type="predicted"/>
<gene>
    <name evidence="1" type="ORF">KQX54_020572</name>
</gene>
<accession>A0AAV7J830</accession>
<name>A0AAV7J830_COTGL</name>
<evidence type="ECO:0000313" key="1">
    <source>
        <dbReference type="EMBL" id="KAH0568376.1"/>
    </source>
</evidence>
<dbReference type="Proteomes" id="UP000826195">
    <property type="component" value="Unassembled WGS sequence"/>
</dbReference>
<reference evidence="1 2" key="1">
    <citation type="journal article" date="2021" name="J. Hered.">
        <title>A chromosome-level genome assembly of the parasitoid wasp, Cotesia glomerata (Hymenoptera: Braconidae).</title>
        <authorList>
            <person name="Pinto B.J."/>
            <person name="Weis J.J."/>
            <person name="Gamble T."/>
            <person name="Ode P.J."/>
            <person name="Paul R."/>
            <person name="Zaspel J.M."/>
        </authorList>
    </citation>
    <scope>NUCLEOTIDE SEQUENCE [LARGE SCALE GENOMIC DNA]</scope>
    <source>
        <strain evidence="1">CgM1</strain>
    </source>
</reference>
<keyword evidence="2" id="KW-1185">Reference proteome</keyword>
<sequence>MEWIRTNRNEKADGFQLENRAVKLLDEYSPRTISTGRIALARGWVAFYPHVRRVVFKPAGSEKGCAKRVETAVLGVFLSKMCTSIIIGLKYIGARYSILVGKVAQLKEFLELILNSARIEYSVLTKKYAHVSDRPEQSSR</sequence>
<evidence type="ECO:0000313" key="2">
    <source>
        <dbReference type="Proteomes" id="UP000826195"/>
    </source>
</evidence>
<dbReference type="AlphaFoldDB" id="A0AAV7J830"/>
<protein>
    <submittedName>
        <fullName evidence="1">Uncharacterized protein</fullName>
    </submittedName>
</protein>
<organism evidence="1 2">
    <name type="scientific">Cotesia glomerata</name>
    <name type="common">Lepidopteran parasitic wasp</name>
    <name type="synonym">Apanteles glomeratus</name>
    <dbReference type="NCBI Taxonomy" id="32391"/>
    <lineage>
        <taxon>Eukaryota</taxon>
        <taxon>Metazoa</taxon>
        <taxon>Ecdysozoa</taxon>
        <taxon>Arthropoda</taxon>
        <taxon>Hexapoda</taxon>
        <taxon>Insecta</taxon>
        <taxon>Pterygota</taxon>
        <taxon>Neoptera</taxon>
        <taxon>Endopterygota</taxon>
        <taxon>Hymenoptera</taxon>
        <taxon>Apocrita</taxon>
        <taxon>Ichneumonoidea</taxon>
        <taxon>Braconidae</taxon>
        <taxon>Microgastrinae</taxon>
        <taxon>Cotesia</taxon>
    </lineage>
</organism>
<comment type="caution">
    <text evidence="1">The sequence shown here is derived from an EMBL/GenBank/DDBJ whole genome shotgun (WGS) entry which is preliminary data.</text>
</comment>
<dbReference type="EMBL" id="JAHXZJ010000001">
    <property type="protein sequence ID" value="KAH0568376.1"/>
    <property type="molecule type" value="Genomic_DNA"/>
</dbReference>